<dbReference type="AlphaFoldDB" id="A0AAD9VMR0"/>
<gene>
    <name evidence="2" type="ORF">KPH14_012430</name>
</gene>
<feature type="region of interest" description="Disordered" evidence="1">
    <location>
        <begin position="50"/>
        <end position="73"/>
    </location>
</feature>
<evidence type="ECO:0000313" key="2">
    <source>
        <dbReference type="EMBL" id="KAK2580159.1"/>
    </source>
</evidence>
<dbReference type="Proteomes" id="UP001258017">
    <property type="component" value="Unassembled WGS sequence"/>
</dbReference>
<accession>A0AAD9VMR0</accession>
<feature type="compositionally biased region" description="Basic and acidic residues" evidence="1">
    <location>
        <begin position="52"/>
        <end position="73"/>
    </location>
</feature>
<sequence>MIIDCIPWSKCMSSSRSTPNILASLGSKNVMLLGFSPDLGQRVHFAEGTNLRCREDPKPSDETDERLANSKSH</sequence>
<reference evidence="2" key="2">
    <citation type="journal article" date="2023" name="Commun. Biol.">
        <title>Intrasexual cuticular hydrocarbon dimorphism in a wasp sheds light on hydrocarbon biosynthesis genes in Hymenoptera.</title>
        <authorList>
            <person name="Moris V.C."/>
            <person name="Podsiadlowski L."/>
            <person name="Martin S."/>
            <person name="Oeyen J.P."/>
            <person name="Donath A."/>
            <person name="Petersen M."/>
            <person name="Wilbrandt J."/>
            <person name="Misof B."/>
            <person name="Liedtke D."/>
            <person name="Thamm M."/>
            <person name="Scheiner R."/>
            <person name="Schmitt T."/>
            <person name="Niehuis O."/>
        </authorList>
    </citation>
    <scope>NUCLEOTIDE SEQUENCE</scope>
    <source>
        <strain evidence="2">GBR_01_08_01A</strain>
    </source>
</reference>
<comment type="caution">
    <text evidence="2">The sequence shown here is derived from an EMBL/GenBank/DDBJ whole genome shotgun (WGS) entry which is preliminary data.</text>
</comment>
<evidence type="ECO:0000256" key="1">
    <source>
        <dbReference type="SAM" id="MobiDB-lite"/>
    </source>
</evidence>
<organism evidence="2 3">
    <name type="scientific">Odynerus spinipes</name>
    <dbReference type="NCBI Taxonomy" id="1348599"/>
    <lineage>
        <taxon>Eukaryota</taxon>
        <taxon>Metazoa</taxon>
        <taxon>Ecdysozoa</taxon>
        <taxon>Arthropoda</taxon>
        <taxon>Hexapoda</taxon>
        <taxon>Insecta</taxon>
        <taxon>Pterygota</taxon>
        <taxon>Neoptera</taxon>
        <taxon>Endopterygota</taxon>
        <taxon>Hymenoptera</taxon>
        <taxon>Apocrita</taxon>
        <taxon>Aculeata</taxon>
        <taxon>Vespoidea</taxon>
        <taxon>Vespidae</taxon>
        <taxon>Eumeninae</taxon>
        <taxon>Odynerus</taxon>
    </lineage>
</organism>
<reference evidence="2" key="1">
    <citation type="submission" date="2021-08" db="EMBL/GenBank/DDBJ databases">
        <authorList>
            <person name="Misof B."/>
            <person name="Oliver O."/>
            <person name="Podsiadlowski L."/>
            <person name="Donath A."/>
            <person name="Peters R."/>
            <person name="Mayer C."/>
            <person name="Rust J."/>
            <person name="Gunkel S."/>
            <person name="Lesny P."/>
            <person name="Martin S."/>
            <person name="Oeyen J.P."/>
            <person name="Petersen M."/>
            <person name="Panagiotis P."/>
            <person name="Wilbrandt J."/>
            <person name="Tanja T."/>
        </authorList>
    </citation>
    <scope>NUCLEOTIDE SEQUENCE</scope>
    <source>
        <strain evidence="2">GBR_01_08_01A</strain>
        <tissue evidence="2">Thorax + abdomen</tissue>
    </source>
</reference>
<proteinExistence type="predicted"/>
<evidence type="ECO:0000313" key="3">
    <source>
        <dbReference type="Proteomes" id="UP001258017"/>
    </source>
</evidence>
<dbReference type="EMBL" id="JAIFRP010000062">
    <property type="protein sequence ID" value="KAK2580159.1"/>
    <property type="molecule type" value="Genomic_DNA"/>
</dbReference>
<name>A0AAD9VMR0_9HYME</name>
<keyword evidence="3" id="KW-1185">Reference proteome</keyword>
<protein>
    <submittedName>
        <fullName evidence="2">Uncharacterized protein</fullName>
    </submittedName>
</protein>